<dbReference type="PANTHER" id="PTHR40266">
    <property type="entry name" value="TOXIN HIGB-1"/>
    <property type="match status" value="1"/>
</dbReference>
<dbReference type="InterPro" id="IPR007711">
    <property type="entry name" value="HigB-1"/>
</dbReference>
<keyword evidence="2" id="KW-1185">Reference proteome</keyword>
<organism evidence="1 2">
    <name type="scientific">Paraburkholderia dinghuensis</name>
    <dbReference type="NCBI Taxonomy" id="2305225"/>
    <lineage>
        <taxon>Bacteria</taxon>
        <taxon>Pseudomonadati</taxon>
        <taxon>Pseudomonadota</taxon>
        <taxon>Betaproteobacteria</taxon>
        <taxon>Burkholderiales</taxon>
        <taxon>Burkholderiaceae</taxon>
        <taxon>Paraburkholderia</taxon>
    </lineage>
</organism>
<dbReference type="InterPro" id="IPR035093">
    <property type="entry name" value="RelE/ParE_toxin_dom_sf"/>
</dbReference>
<name>A0A3N6MWA9_9BURK</name>
<evidence type="ECO:0008006" key="3">
    <source>
        <dbReference type="Google" id="ProtNLM"/>
    </source>
</evidence>
<protein>
    <recommendedName>
        <fullName evidence="3">Killer protein</fullName>
    </recommendedName>
</protein>
<dbReference type="SUPFAM" id="SSF143011">
    <property type="entry name" value="RelE-like"/>
    <property type="match status" value="1"/>
</dbReference>
<dbReference type="PANTHER" id="PTHR40266:SF2">
    <property type="entry name" value="TOXIN HIGB-1"/>
    <property type="match status" value="1"/>
</dbReference>
<dbReference type="EMBL" id="RQIS01000025">
    <property type="protein sequence ID" value="RQH00662.1"/>
    <property type="molecule type" value="Genomic_DNA"/>
</dbReference>
<reference evidence="1 2" key="1">
    <citation type="submission" date="2018-11" db="EMBL/GenBank/DDBJ databases">
        <title>Paraburkholderia sp. DHOA04, isolated from soil.</title>
        <authorList>
            <person name="Gao Z.-H."/>
            <person name="Qiu L.-H."/>
            <person name="Fu J.-C."/>
        </authorList>
    </citation>
    <scope>NUCLEOTIDE SEQUENCE [LARGE SCALE GENOMIC DNA]</scope>
    <source>
        <strain evidence="1 2">DHOA04</strain>
    </source>
</reference>
<gene>
    <name evidence="1" type="ORF">D1Y85_24510</name>
</gene>
<sequence length="92" mass="10342">MIKSWKHKGLKEFFFTGSNAGICPDHVSRLARQLARLDVAESPQDMNVPGWRCHALEGGLGGYHSVKVSGNWRLTFAFEGPDAILVDYHDYH</sequence>
<dbReference type="Gene3D" id="3.30.2310.20">
    <property type="entry name" value="RelE-like"/>
    <property type="match status" value="1"/>
</dbReference>
<dbReference type="Pfam" id="PF05015">
    <property type="entry name" value="HigB-like_toxin"/>
    <property type="match status" value="1"/>
</dbReference>
<evidence type="ECO:0000313" key="2">
    <source>
        <dbReference type="Proteomes" id="UP000272778"/>
    </source>
</evidence>
<proteinExistence type="predicted"/>
<dbReference type="Proteomes" id="UP000272778">
    <property type="component" value="Unassembled WGS sequence"/>
</dbReference>
<dbReference type="RefSeq" id="WP_124153673.1">
    <property type="nucleotide sequence ID" value="NZ_RQIS01000025.1"/>
</dbReference>
<accession>A0A3N6MWA9</accession>
<dbReference type="OrthoDB" id="9801102at2"/>
<comment type="caution">
    <text evidence="1">The sequence shown here is derived from an EMBL/GenBank/DDBJ whole genome shotgun (WGS) entry which is preliminary data.</text>
</comment>
<evidence type="ECO:0000313" key="1">
    <source>
        <dbReference type="EMBL" id="RQH00662.1"/>
    </source>
</evidence>
<dbReference type="AlphaFoldDB" id="A0A3N6MWA9"/>